<sequence>MNRLFRQDRLIALNTIRVSFAGWHERAIAAFILLVALAVTHAWFAGRPWRAAAWTGCAACTVIGIGAGRLVNARLAFHAFDGLLAADALSSHTCGRYRTAWHGVGLTLMAVATMIVRPALLGISMPAYLTGVLIAGLTGSVRVPKRIAGTARPGWTLRAFLHRPVAGVATATILLLLLLLLPVRTIGTNALMAVVGISTMLFALTLTGVDDAFRTRVAAHFRSPHQGALDLLCRVGAGMLDHARVGRGRHRRCRLCCHLVTPNVARPRLSAAY</sequence>
<feature type="transmembrane region" description="Helical" evidence="1">
    <location>
        <begin position="190"/>
        <end position="209"/>
    </location>
</feature>
<reference evidence="2 3" key="1">
    <citation type="submission" date="2021-04" db="EMBL/GenBank/DDBJ databases">
        <title>The complete genome sequence of Neokomagataea sp. TBRC 2177.</title>
        <authorList>
            <person name="Charoenyingcharoen P."/>
            <person name="Yukphan P."/>
        </authorList>
    </citation>
    <scope>NUCLEOTIDE SEQUENCE [LARGE SCALE GENOMIC DNA]</scope>
    <source>
        <strain evidence="2 3">TBRC 2177</strain>
    </source>
</reference>
<feature type="transmembrane region" description="Helical" evidence="1">
    <location>
        <begin position="165"/>
        <end position="184"/>
    </location>
</feature>
<keyword evidence="3" id="KW-1185">Reference proteome</keyword>
<proteinExistence type="predicted"/>
<keyword evidence="1" id="KW-0812">Transmembrane</keyword>
<feature type="transmembrane region" description="Helical" evidence="1">
    <location>
        <begin position="126"/>
        <end position="144"/>
    </location>
</feature>
<dbReference type="RefSeq" id="WP_211683411.1">
    <property type="nucleotide sequence ID" value="NZ_JAGRQH010000017.1"/>
</dbReference>
<evidence type="ECO:0000313" key="2">
    <source>
        <dbReference type="EMBL" id="MBR0560734.1"/>
    </source>
</evidence>
<dbReference type="EMBL" id="JAGRQH010000017">
    <property type="protein sequence ID" value="MBR0560734.1"/>
    <property type="molecule type" value="Genomic_DNA"/>
</dbReference>
<feature type="transmembrane region" description="Helical" evidence="1">
    <location>
        <begin position="51"/>
        <end position="71"/>
    </location>
</feature>
<accession>A0ABS5EA35</accession>
<evidence type="ECO:0000313" key="3">
    <source>
        <dbReference type="Proteomes" id="UP000677812"/>
    </source>
</evidence>
<keyword evidence="1" id="KW-0472">Membrane</keyword>
<comment type="caution">
    <text evidence="2">The sequence shown here is derived from an EMBL/GenBank/DDBJ whole genome shotgun (WGS) entry which is preliminary data.</text>
</comment>
<protein>
    <submittedName>
        <fullName evidence="2">Uncharacterized protein</fullName>
    </submittedName>
</protein>
<name>A0ABS5EA35_9PROT</name>
<evidence type="ECO:0000256" key="1">
    <source>
        <dbReference type="SAM" id="Phobius"/>
    </source>
</evidence>
<organism evidence="2 3">
    <name type="scientific">Neokomagataea anthophila</name>
    <dbReference type="NCBI Taxonomy" id="2826925"/>
    <lineage>
        <taxon>Bacteria</taxon>
        <taxon>Pseudomonadati</taxon>
        <taxon>Pseudomonadota</taxon>
        <taxon>Alphaproteobacteria</taxon>
        <taxon>Acetobacterales</taxon>
        <taxon>Acetobacteraceae</taxon>
        <taxon>Neokomagataea</taxon>
    </lineage>
</organism>
<gene>
    <name evidence="2" type="ORF">KB213_11815</name>
</gene>
<dbReference type="Proteomes" id="UP000677812">
    <property type="component" value="Unassembled WGS sequence"/>
</dbReference>
<keyword evidence="1" id="KW-1133">Transmembrane helix</keyword>
<feature type="transmembrane region" description="Helical" evidence="1">
    <location>
        <begin position="100"/>
        <end position="120"/>
    </location>
</feature>
<feature type="transmembrane region" description="Helical" evidence="1">
    <location>
        <begin position="27"/>
        <end position="45"/>
    </location>
</feature>